<comment type="caution">
    <text evidence="2">The sequence shown here is derived from an EMBL/GenBank/DDBJ whole genome shotgun (WGS) entry which is preliminary data.</text>
</comment>
<protein>
    <submittedName>
        <fullName evidence="2">Uncharacterized protein</fullName>
    </submittedName>
</protein>
<evidence type="ECO:0000313" key="2">
    <source>
        <dbReference type="EMBL" id="KAG5849096.1"/>
    </source>
</evidence>
<reference evidence="2" key="1">
    <citation type="submission" date="2021-01" db="EMBL/GenBank/DDBJ databases">
        <title>A chromosome-scale assembly of European eel, Anguilla anguilla.</title>
        <authorList>
            <person name="Henkel C."/>
            <person name="Jong-Raadsen S.A."/>
            <person name="Dufour S."/>
            <person name="Weltzien F.-A."/>
            <person name="Palstra A.P."/>
            <person name="Pelster B."/>
            <person name="Spaink H.P."/>
            <person name="Van Den Thillart G.E."/>
            <person name="Jansen H."/>
            <person name="Zahm M."/>
            <person name="Klopp C."/>
            <person name="Cedric C."/>
            <person name="Louis A."/>
            <person name="Berthelot C."/>
            <person name="Parey E."/>
            <person name="Roest Crollius H."/>
            <person name="Montfort J."/>
            <person name="Robinson-Rechavi M."/>
            <person name="Bucao C."/>
            <person name="Bouchez O."/>
            <person name="Gislard M."/>
            <person name="Lluch J."/>
            <person name="Milhes M."/>
            <person name="Lampietro C."/>
            <person name="Lopez Roques C."/>
            <person name="Donnadieu C."/>
            <person name="Braasch I."/>
            <person name="Desvignes T."/>
            <person name="Postlethwait J."/>
            <person name="Bobe J."/>
            <person name="Guiguen Y."/>
            <person name="Dirks R."/>
        </authorList>
    </citation>
    <scope>NUCLEOTIDE SEQUENCE</scope>
    <source>
        <strain evidence="2">Tag_6206</strain>
        <tissue evidence="2">Liver</tissue>
    </source>
</reference>
<dbReference type="EMBL" id="JAFIRN010000005">
    <property type="protein sequence ID" value="KAG5849096.1"/>
    <property type="molecule type" value="Genomic_DNA"/>
</dbReference>
<accession>A0A9D3MJH3</accession>
<feature type="compositionally biased region" description="Basic residues" evidence="1">
    <location>
        <begin position="246"/>
        <end position="263"/>
    </location>
</feature>
<dbReference type="Proteomes" id="UP001044222">
    <property type="component" value="Unassembled WGS sequence"/>
</dbReference>
<name>A0A9D3MJH3_ANGAN</name>
<evidence type="ECO:0000256" key="1">
    <source>
        <dbReference type="SAM" id="MobiDB-lite"/>
    </source>
</evidence>
<dbReference type="AlphaFoldDB" id="A0A9D3MJH3"/>
<feature type="region of interest" description="Disordered" evidence="1">
    <location>
        <begin position="212"/>
        <end position="263"/>
    </location>
</feature>
<organism evidence="2 3">
    <name type="scientific">Anguilla anguilla</name>
    <name type="common">European freshwater eel</name>
    <name type="synonym">Muraena anguilla</name>
    <dbReference type="NCBI Taxonomy" id="7936"/>
    <lineage>
        <taxon>Eukaryota</taxon>
        <taxon>Metazoa</taxon>
        <taxon>Chordata</taxon>
        <taxon>Craniata</taxon>
        <taxon>Vertebrata</taxon>
        <taxon>Euteleostomi</taxon>
        <taxon>Actinopterygii</taxon>
        <taxon>Neopterygii</taxon>
        <taxon>Teleostei</taxon>
        <taxon>Anguilliformes</taxon>
        <taxon>Anguillidae</taxon>
        <taxon>Anguilla</taxon>
    </lineage>
</organism>
<sequence>MKPLRLYPPRRLLDRAMVCVGHQIVSRELLQHVLGDQRVVQSSLLLVPQKNSAGNRSQVPLMPLLIRKRARNEVVGVKEKYVSGDRTVEELDDLKEDAELEGIYRLQELDEYKETGGDLLSTEVAGLRSRKQGDKEAFIANMADKSQHDRLEDVGITETLSGQFAGLQSQTFDDKLPCFPGEGSVLSAGTPPNTKVRKPVSASGILALTQSPMLYKGKKQRDESESGSHLHKAANVEPELSPFSRPPRRRASSKTYSRKRLLD</sequence>
<evidence type="ECO:0000313" key="3">
    <source>
        <dbReference type="Proteomes" id="UP001044222"/>
    </source>
</evidence>
<gene>
    <name evidence="2" type="ORF">ANANG_G00106400</name>
</gene>
<proteinExistence type="predicted"/>
<keyword evidence="3" id="KW-1185">Reference proteome</keyword>